<dbReference type="GO" id="GO:0005509">
    <property type="term" value="F:calcium ion binding"/>
    <property type="evidence" value="ECO:0007669"/>
    <property type="project" value="InterPro"/>
</dbReference>
<keyword evidence="5 13" id="KW-0378">Hydrolase</keyword>
<keyword evidence="8 13" id="KW-0326">Glycosidase</keyword>
<evidence type="ECO:0000313" key="16">
    <source>
        <dbReference type="Proteomes" id="UP000765509"/>
    </source>
</evidence>
<dbReference type="AlphaFoldDB" id="A0A9Q3HLE3"/>
<dbReference type="SUPFAM" id="SSF48225">
    <property type="entry name" value="Seven-hairpin glycosidases"/>
    <property type="match status" value="1"/>
</dbReference>
<keyword evidence="12" id="KW-0479">Metal-binding</keyword>
<dbReference type="InterPro" id="IPR001382">
    <property type="entry name" value="Glyco_hydro_47"/>
</dbReference>
<evidence type="ECO:0000256" key="13">
    <source>
        <dbReference type="RuleBase" id="RU361193"/>
    </source>
</evidence>
<comment type="catalytic activity">
    <reaction evidence="9">
        <text>N(4)-(alpha-D-Man-(1-&gt;2)-alpha-D-Man-(1-&gt;2)-alpha-D-Man-(1-&gt;3)-[alpha-D-Man-(1-&gt;3)-[alpha-D-Man-(1-&gt;2)-alpha-D-Man-(1-&gt;6)]-alpha-D-Man-(1-&gt;6)]-beta-D-Man-(1-&gt;4)-beta-D-GlcNAc-(1-&gt;4)-beta-D-GlcNAc)-L-asparaginyl-[protein] (N-glucan mannose isomer 8A1,2,3B1,3) + 3 H2O = N(4)-(alpha-D-Man-(1-&gt;3)-[alpha-D-Man-(1-&gt;3)-[alpha-D-Man-(1-&gt;6)]-alpha-D-Man-(1-&gt;6)]-beta-D-Man-(1-&gt;4)-beta-D-GlcNAc-(1-&gt;4)-beta-D-GlcNAc)-L-asparaginyl-[protein] (N-glucan mannose isomer 5A1,2) + 3 beta-D-mannose</text>
        <dbReference type="Rhea" id="RHEA:56028"/>
        <dbReference type="Rhea" id="RHEA-COMP:14358"/>
        <dbReference type="Rhea" id="RHEA-COMP:14367"/>
        <dbReference type="ChEBI" id="CHEBI:15377"/>
        <dbReference type="ChEBI" id="CHEBI:28563"/>
        <dbReference type="ChEBI" id="CHEBI:59087"/>
        <dbReference type="ChEBI" id="CHEBI:60628"/>
        <dbReference type="EC" id="3.2.1.113"/>
    </reaction>
</comment>
<feature type="chain" id="PRO_5040250171" description="alpha-1,2-Mannosidase" evidence="14">
    <location>
        <begin position="26"/>
        <end position="631"/>
    </location>
</feature>
<dbReference type="FunFam" id="1.50.10.10:FF:000047">
    <property type="entry name" value="Mannosyl-oligosaccharide alpha-1,2-mannosidase"/>
    <property type="match status" value="1"/>
</dbReference>
<dbReference type="Gene3D" id="1.50.10.10">
    <property type="match status" value="1"/>
</dbReference>
<feature type="active site" description="Proton donor" evidence="11">
    <location>
        <position position="127"/>
    </location>
</feature>
<evidence type="ECO:0000256" key="6">
    <source>
        <dbReference type="ARBA" id="ARBA00023157"/>
    </source>
</evidence>
<comment type="cofactor">
    <cofactor evidence="1 12">
        <name>Ca(2+)</name>
        <dbReference type="ChEBI" id="CHEBI:29108"/>
    </cofactor>
</comment>
<keyword evidence="7" id="KW-0325">Glycoprotein</keyword>
<sequence length="631" mass="71727">MVHLNWTCCFSLWTTLVLLPPLCCALQRVQKTNLTQTEEAKRRAVEVKGAFLQAFNDYMTFGFPADEVRPVTKVGKSTRNGWSASLVDALDTLFVMDLQTEFEKAIAATLKIDFSRSQVDQGVSVFETTIRYIGGMLSAYELSGSKNTLLLDQARKLGDKLLLAWQNNQQNLPFAELNFTTNKPTRKEVISVASAGSMIIEFDRLSLYTKDPKYLQLASKAMKTVMGIPSTFPGIPGFVFGVMNQTIMVDLVTWGGGADSYLEYLLKYALLINNADTSYQATWRLAVKSSIENLIQVSPSQNLTYLADYSSSHNGIDYTSSHLACFAGKFHNPQNECFSILTQRSFIRWQLASWGQGVQRYRSLHYRSTATGIGPEIFRFLGPQGQITAPKKPTPSDMTFFQTSGFYIDDAAYLLRPEVVESAFYAWRLTGDTRYQEFVYDVFKVLLKYCKAPVSFSAIKDVNSPNPMLSDDSESFFFAETFKYIYLTFSDPALLSLDEYVFNTEAHPFRYLATQDNENMSRSRASISQGANIKKKHFGVKSHWLVESPATIVYQFEVKMKILYYLPDVHSKETEKPGENKTSITSICSYLKTFRYFKWVSAYEGHQYRHSNHPPKFPCECKRTSFDIPLR</sequence>
<protein>
    <recommendedName>
        <fullName evidence="13">alpha-1,2-Mannosidase</fullName>
        <ecNumber evidence="13">3.2.1.-</ecNumber>
    </recommendedName>
</protein>
<evidence type="ECO:0000256" key="5">
    <source>
        <dbReference type="ARBA" id="ARBA00022801"/>
    </source>
</evidence>
<comment type="pathway">
    <text evidence="2">Protein modification; protein glycosylation.</text>
</comment>
<evidence type="ECO:0000256" key="7">
    <source>
        <dbReference type="ARBA" id="ARBA00023180"/>
    </source>
</evidence>
<evidence type="ECO:0000256" key="1">
    <source>
        <dbReference type="ARBA" id="ARBA00001913"/>
    </source>
</evidence>
<feature type="active site" description="Proton donor" evidence="11">
    <location>
        <position position="376"/>
    </location>
</feature>
<dbReference type="GO" id="GO:0004571">
    <property type="term" value="F:mannosyl-oligosaccharide 1,2-alpha-mannosidase activity"/>
    <property type="evidence" value="ECO:0007669"/>
    <property type="project" value="UniProtKB-EC"/>
</dbReference>
<evidence type="ECO:0000256" key="12">
    <source>
        <dbReference type="PIRSR" id="PIRSR601382-2"/>
    </source>
</evidence>
<dbReference type="OrthoDB" id="2504257at2759"/>
<proteinExistence type="inferred from homology"/>
<keyword evidence="12" id="KW-0106">Calcium</keyword>
<reference evidence="15" key="1">
    <citation type="submission" date="2021-03" db="EMBL/GenBank/DDBJ databases">
        <title>Draft genome sequence of rust myrtle Austropuccinia psidii MF-1, a brazilian biotype.</title>
        <authorList>
            <person name="Quecine M.C."/>
            <person name="Pachon D.M.R."/>
            <person name="Bonatelli M.L."/>
            <person name="Correr F.H."/>
            <person name="Franceschini L.M."/>
            <person name="Leite T.F."/>
            <person name="Margarido G.R.A."/>
            <person name="Almeida C.A."/>
            <person name="Ferrarezi J.A."/>
            <person name="Labate C.A."/>
        </authorList>
    </citation>
    <scope>NUCLEOTIDE SEQUENCE</scope>
    <source>
        <strain evidence="15">MF-1</strain>
    </source>
</reference>
<evidence type="ECO:0000256" key="14">
    <source>
        <dbReference type="SAM" id="SignalP"/>
    </source>
</evidence>
<dbReference type="Pfam" id="PF01532">
    <property type="entry name" value="Glyco_hydro_47"/>
    <property type="match status" value="1"/>
</dbReference>
<dbReference type="EC" id="3.2.1.-" evidence="13"/>
<dbReference type="InterPro" id="IPR036026">
    <property type="entry name" value="Seven-hairpin_glycosidases"/>
</dbReference>
<evidence type="ECO:0000256" key="9">
    <source>
        <dbReference type="ARBA" id="ARBA00047669"/>
    </source>
</evidence>
<keyword evidence="16" id="KW-1185">Reference proteome</keyword>
<organism evidence="15 16">
    <name type="scientific">Austropuccinia psidii MF-1</name>
    <dbReference type="NCBI Taxonomy" id="1389203"/>
    <lineage>
        <taxon>Eukaryota</taxon>
        <taxon>Fungi</taxon>
        <taxon>Dikarya</taxon>
        <taxon>Basidiomycota</taxon>
        <taxon>Pucciniomycotina</taxon>
        <taxon>Pucciniomycetes</taxon>
        <taxon>Pucciniales</taxon>
        <taxon>Sphaerophragmiaceae</taxon>
        <taxon>Austropuccinia</taxon>
    </lineage>
</organism>
<evidence type="ECO:0000256" key="8">
    <source>
        <dbReference type="ARBA" id="ARBA00023295"/>
    </source>
</evidence>
<gene>
    <name evidence="15" type="ORF">O181_045645</name>
</gene>
<dbReference type="PANTHER" id="PTHR11742:SF101">
    <property type="entry name" value="MANNOSYL-OLIGOSACCHARIDE ALPHA-1,2-MANNOSIDASE 1B"/>
    <property type="match status" value="1"/>
</dbReference>
<dbReference type="InterPro" id="IPR012341">
    <property type="entry name" value="6hp_glycosidase-like_sf"/>
</dbReference>
<evidence type="ECO:0000313" key="15">
    <source>
        <dbReference type="EMBL" id="MBW0505930.1"/>
    </source>
</evidence>
<comment type="caution">
    <text evidence="15">The sequence shown here is derived from an EMBL/GenBank/DDBJ whole genome shotgun (WGS) entry which is preliminary data.</text>
</comment>
<accession>A0A9Q3HLE3</accession>
<keyword evidence="6" id="KW-1015">Disulfide bond</keyword>
<evidence type="ECO:0000256" key="11">
    <source>
        <dbReference type="PIRSR" id="PIRSR601382-1"/>
    </source>
</evidence>
<dbReference type="PANTHER" id="PTHR11742">
    <property type="entry name" value="MANNOSYL-OLIGOSACCHARIDE ALPHA-1,2-MANNOSIDASE-RELATED"/>
    <property type="match status" value="1"/>
</dbReference>
<dbReference type="PRINTS" id="PR00747">
    <property type="entry name" value="GLYHDRLASE47"/>
</dbReference>
<dbReference type="GO" id="GO:0005783">
    <property type="term" value="C:endoplasmic reticulum"/>
    <property type="evidence" value="ECO:0007669"/>
    <property type="project" value="TreeGrafter"/>
</dbReference>
<feature type="signal peptide" evidence="14">
    <location>
        <begin position="1"/>
        <end position="25"/>
    </location>
</feature>
<comment type="catalytic activity">
    <reaction evidence="10">
        <text>N(4)-(alpha-D-Man-(1-&gt;2)-alpha-D-Man-(1-&gt;2)-alpha-D-Man-(1-&gt;3)-[alpha-D-Man-(1-&gt;2)-alpha-D-Man-(1-&gt;3)-[alpha-D-Man-(1-&gt;2)-alpha-D-Man-(1-&gt;6)]-alpha-D-Man-(1-&gt;6)]-beta-D-Man-(1-&gt;4)-beta-D-GlcNAc-(1-&gt;4)-beta-D-GlcNAc)-L-asparaginyl-[protein] (N-glucan mannose isomer 9A1,2,3B1,2,3) + 4 H2O = N(4)-(alpha-D-Man-(1-&gt;3)-[alpha-D-Man-(1-&gt;3)-[alpha-D-Man-(1-&gt;6)]-alpha-D-Man-(1-&gt;6)]-beta-D-Man-(1-&gt;4)-beta-D-GlcNAc-(1-&gt;4)-beta-D-GlcNAc)-L-asparaginyl-[protein] (N-glucan mannose isomer 5A1,2) + 4 beta-D-mannose</text>
        <dbReference type="Rhea" id="RHEA:56008"/>
        <dbReference type="Rhea" id="RHEA-COMP:14356"/>
        <dbReference type="Rhea" id="RHEA-COMP:14367"/>
        <dbReference type="ChEBI" id="CHEBI:15377"/>
        <dbReference type="ChEBI" id="CHEBI:28563"/>
        <dbReference type="ChEBI" id="CHEBI:59087"/>
        <dbReference type="ChEBI" id="CHEBI:139493"/>
        <dbReference type="EC" id="3.2.1.113"/>
    </reaction>
</comment>
<evidence type="ECO:0000256" key="10">
    <source>
        <dbReference type="ARBA" id="ARBA00048605"/>
    </source>
</evidence>
<evidence type="ECO:0000256" key="2">
    <source>
        <dbReference type="ARBA" id="ARBA00004922"/>
    </source>
</evidence>
<keyword evidence="4 14" id="KW-0732">Signal</keyword>
<dbReference type="Proteomes" id="UP000765509">
    <property type="component" value="Unassembled WGS sequence"/>
</dbReference>
<feature type="active site" evidence="11">
    <location>
        <position position="259"/>
    </location>
</feature>
<dbReference type="GO" id="GO:0036503">
    <property type="term" value="P:ERAD pathway"/>
    <property type="evidence" value="ECO:0007669"/>
    <property type="project" value="UniProtKB-ARBA"/>
</dbReference>
<dbReference type="EMBL" id="AVOT02018788">
    <property type="protein sequence ID" value="MBW0505930.1"/>
    <property type="molecule type" value="Genomic_DNA"/>
</dbReference>
<feature type="active site" evidence="11">
    <location>
        <position position="418"/>
    </location>
</feature>
<dbReference type="GO" id="GO:0016020">
    <property type="term" value="C:membrane"/>
    <property type="evidence" value="ECO:0007669"/>
    <property type="project" value="InterPro"/>
</dbReference>
<evidence type="ECO:0000256" key="4">
    <source>
        <dbReference type="ARBA" id="ARBA00022729"/>
    </source>
</evidence>
<name>A0A9Q3HLE3_9BASI</name>
<comment type="similarity">
    <text evidence="3 13">Belongs to the glycosyl hydrolase 47 family.</text>
</comment>
<dbReference type="InterPro" id="IPR050749">
    <property type="entry name" value="Glycosyl_Hydrolase_47"/>
</dbReference>
<feature type="binding site" evidence="12">
    <location>
        <position position="504"/>
    </location>
    <ligand>
        <name>Ca(2+)</name>
        <dbReference type="ChEBI" id="CHEBI:29108"/>
    </ligand>
</feature>
<dbReference type="GO" id="GO:0005975">
    <property type="term" value="P:carbohydrate metabolic process"/>
    <property type="evidence" value="ECO:0007669"/>
    <property type="project" value="InterPro"/>
</dbReference>
<evidence type="ECO:0000256" key="3">
    <source>
        <dbReference type="ARBA" id="ARBA00007658"/>
    </source>
</evidence>